<dbReference type="GO" id="GO:0008033">
    <property type="term" value="P:tRNA processing"/>
    <property type="evidence" value="ECO:0007669"/>
    <property type="project" value="UniProtKB-KW"/>
</dbReference>
<evidence type="ECO:0000256" key="6">
    <source>
        <dbReference type="ARBA" id="ARBA00022454"/>
    </source>
</evidence>
<keyword evidence="9" id="KW-0805">Transcription regulation</keyword>
<evidence type="ECO:0000313" key="16">
    <source>
        <dbReference type="Proteomes" id="UP000011777"/>
    </source>
</evidence>
<comment type="caution">
    <text evidence="15">The sequence shown here is derived from an EMBL/GenBank/DDBJ whole genome shotgun (WGS) entry which is preliminary data.</text>
</comment>
<evidence type="ECO:0000256" key="7">
    <source>
        <dbReference type="ARBA" id="ARBA00022694"/>
    </source>
</evidence>
<evidence type="ECO:0000256" key="5">
    <source>
        <dbReference type="ARBA" id="ARBA00019746"/>
    </source>
</evidence>
<dbReference type="OMA" id="QDHLNIF"/>
<evidence type="ECO:0000256" key="10">
    <source>
        <dbReference type="ARBA" id="ARBA00023159"/>
    </source>
</evidence>
<comment type="function">
    <text evidence="13">Component of the EKC/KEOPS complex that is required for the formation of a threonylcarbamoyl group on adenosine at position 37 (t(6)A37) in tRNAs that read codons beginning with adenine. The complex is probably involved in the transfer of the threonylcarbamoyl moiety of threonylcarbamoyl-AMP (TC-AMP) to the N6 group of A37. GON7 likely plays a supporting role to the catalytic subunit KAE1 in the complex. The EKC/KEOPS complex also promotes both telomere uncapping and telomere elongation. The complex is required for efficient recruitment of transcriptional coactivators.</text>
</comment>
<evidence type="ECO:0000256" key="13">
    <source>
        <dbReference type="ARBA" id="ARBA00025393"/>
    </source>
</evidence>
<accession>M3IJU4</accession>
<evidence type="ECO:0000313" key="15">
    <source>
        <dbReference type="EMBL" id="EMG46646.1"/>
    </source>
</evidence>
<evidence type="ECO:0000256" key="1">
    <source>
        <dbReference type="ARBA" id="ARBA00004123"/>
    </source>
</evidence>
<comment type="similarity">
    <text evidence="3">Belongs to the GON7 family.</text>
</comment>
<evidence type="ECO:0000256" key="3">
    <source>
        <dbReference type="ARBA" id="ARBA00008529"/>
    </source>
</evidence>
<dbReference type="OrthoDB" id="2288868at2759"/>
<keyword evidence="11" id="KW-0804">Transcription</keyword>
<proteinExistence type="inferred from homology"/>
<dbReference type="AlphaFoldDB" id="M3IJU4"/>
<evidence type="ECO:0000256" key="12">
    <source>
        <dbReference type="ARBA" id="ARBA00023242"/>
    </source>
</evidence>
<keyword evidence="16" id="KW-1185">Reference proteome</keyword>
<reference evidence="15 16" key="1">
    <citation type="submission" date="2013-02" db="EMBL/GenBank/DDBJ databases">
        <title>Genome sequence of Candida maltosa Xu316, a potential industrial strain for xylitol and ethanol production.</title>
        <authorList>
            <person name="Yu J."/>
            <person name="Wang Q."/>
            <person name="Geng X."/>
            <person name="Bao W."/>
            <person name="He P."/>
            <person name="Cai J."/>
        </authorList>
    </citation>
    <scope>NUCLEOTIDE SEQUENCE [LARGE SCALE GENOMIC DNA]</scope>
    <source>
        <strain evidence="16">Xu316</strain>
    </source>
</reference>
<dbReference type="eggNOG" id="ENOG502S429">
    <property type="taxonomic scope" value="Eukaryota"/>
</dbReference>
<dbReference type="InterPro" id="IPR014849">
    <property type="entry name" value="EKC/KEOPS_Gon7"/>
</dbReference>
<evidence type="ECO:0000256" key="9">
    <source>
        <dbReference type="ARBA" id="ARBA00023015"/>
    </source>
</evidence>
<evidence type="ECO:0000256" key="8">
    <source>
        <dbReference type="ARBA" id="ARBA00022895"/>
    </source>
</evidence>
<evidence type="ECO:0000256" key="14">
    <source>
        <dbReference type="SAM" id="MobiDB-lite"/>
    </source>
</evidence>
<feature type="region of interest" description="Disordered" evidence="14">
    <location>
        <begin position="1"/>
        <end position="28"/>
    </location>
</feature>
<dbReference type="Proteomes" id="UP000011777">
    <property type="component" value="Unassembled WGS sequence"/>
</dbReference>
<gene>
    <name evidence="15" type="ORF">G210_3097</name>
</gene>
<dbReference type="EMBL" id="AOGT01001924">
    <property type="protein sequence ID" value="EMG46646.1"/>
    <property type="molecule type" value="Genomic_DNA"/>
</dbReference>
<keyword evidence="7" id="KW-0819">tRNA processing</keyword>
<dbReference type="HOGENOM" id="CLU_151420_0_0_1"/>
<sequence>MTSPTATYTSPDTTKTFHPGNGTHTTYGQTTQISDIVLNAGGEDRDKPSEHNDTPLGHLRAELTTLQDQINVYLTERMSSTTSQQS</sequence>
<comment type="subunit">
    <text evidence="4">Component of the EKC/KEOPS complex composed of at least BUD32, CGI121, GON7, KAE1 and PCC1; the whole complex dimerizes.</text>
</comment>
<organism evidence="15 16">
    <name type="scientific">Candida maltosa (strain Xu316)</name>
    <name type="common">Yeast</name>
    <dbReference type="NCBI Taxonomy" id="1245528"/>
    <lineage>
        <taxon>Eukaryota</taxon>
        <taxon>Fungi</taxon>
        <taxon>Dikarya</taxon>
        <taxon>Ascomycota</taxon>
        <taxon>Saccharomycotina</taxon>
        <taxon>Pichiomycetes</taxon>
        <taxon>Debaryomycetaceae</taxon>
        <taxon>Candida/Lodderomyces clade</taxon>
        <taxon>Candida</taxon>
    </lineage>
</organism>
<dbReference type="GO" id="GO:0000781">
    <property type="term" value="C:chromosome, telomeric region"/>
    <property type="evidence" value="ECO:0007669"/>
    <property type="project" value="UniProtKB-SubCell"/>
</dbReference>
<comment type="subcellular location">
    <subcellularLocation>
        <location evidence="2">Chromosome</location>
        <location evidence="2">Telomere</location>
    </subcellularLocation>
    <subcellularLocation>
        <location evidence="1">Nucleus</location>
    </subcellularLocation>
</comment>
<evidence type="ECO:0000256" key="4">
    <source>
        <dbReference type="ARBA" id="ARBA00011534"/>
    </source>
</evidence>
<keyword evidence="6" id="KW-0158">Chromosome</keyword>
<evidence type="ECO:0000256" key="11">
    <source>
        <dbReference type="ARBA" id="ARBA00023163"/>
    </source>
</evidence>
<dbReference type="STRING" id="1245528.M3IJU4"/>
<keyword evidence="12" id="KW-0539">Nucleus</keyword>
<keyword evidence="10" id="KW-0010">Activator</keyword>
<name>M3IJU4_CANMX</name>
<evidence type="ECO:0000256" key="2">
    <source>
        <dbReference type="ARBA" id="ARBA00004574"/>
    </source>
</evidence>
<dbReference type="GO" id="GO:0005634">
    <property type="term" value="C:nucleus"/>
    <property type="evidence" value="ECO:0007669"/>
    <property type="project" value="UniProtKB-SubCell"/>
</dbReference>
<protein>
    <recommendedName>
        <fullName evidence="5">EKC/KEOPS complex subunit GON7</fullName>
    </recommendedName>
</protein>
<keyword evidence="8" id="KW-0779">Telomere</keyword>
<dbReference type="Pfam" id="PF08738">
    <property type="entry name" value="Gon7"/>
    <property type="match status" value="1"/>
</dbReference>